<feature type="transmembrane region" description="Helical" evidence="2">
    <location>
        <begin position="296"/>
        <end position="319"/>
    </location>
</feature>
<organism evidence="5 6">
    <name type="scientific">Diaminobutyricimonas aerilata</name>
    <dbReference type="NCBI Taxonomy" id="1162967"/>
    <lineage>
        <taxon>Bacteria</taxon>
        <taxon>Bacillati</taxon>
        <taxon>Actinomycetota</taxon>
        <taxon>Actinomycetes</taxon>
        <taxon>Micrococcales</taxon>
        <taxon>Microbacteriaceae</taxon>
        <taxon>Diaminobutyricimonas</taxon>
    </lineage>
</organism>
<dbReference type="Pfam" id="PF05532">
    <property type="entry name" value="CsbD"/>
    <property type="match status" value="1"/>
</dbReference>
<sequence>MTTVTAVPATRAERRSAAAERQRQKNAALAPVLPERMRWAALALWLVLALGGAWLVQLPVWLSGQGMQHPLFLLLTTLMMFTPAVATLVTVLVFRPTSIPRLTGLAPLRPVRRTLGLSAIALVGFVALAFLAMLLGHAMGLLQLDLVTFSAAREAFAATGADLPADAVPGIVAVQLAMIPVVVLMNCVATFGEEIGWRGWLLPNLLPLGTVPALALSGAVWGLWHAPVILLGYNYQRTDILGLLLMVVWCTLLGVIFGWLRLRSASVWPAVVAHAALNTSVNTFALLMAAGQPLDAVYGTLLGWPGWILLAVVILVLALTGQLSRRAQPGLSSSEAAHTPLSGQRSTVVEAMHPDEGAHMGLDDKIKNTVEGATGHAKEEAGRHTGDRDLEAEGKGDQTKANLKQAGENIKDAFK</sequence>
<dbReference type="InterPro" id="IPR042150">
    <property type="entry name" value="MmRce1-like"/>
</dbReference>
<name>A0A2M9CF41_9MICO</name>
<dbReference type="InterPro" id="IPR003675">
    <property type="entry name" value="Rce1/LyrA-like_dom"/>
</dbReference>
<protein>
    <submittedName>
        <fullName evidence="5">Uncharacterized protein YjbJ (UPF0337 family)</fullName>
    </submittedName>
</protein>
<evidence type="ECO:0000259" key="3">
    <source>
        <dbReference type="Pfam" id="PF02517"/>
    </source>
</evidence>
<feature type="domain" description="CAAX prenyl protease 2/Lysostaphin resistance protein A-like" evidence="3">
    <location>
        <begin position="178"/>
        <end position="279"/>
    </location>
</feature>
<dbReference type="GO" id="GO:0004175">
    <property type="term" value="F:endopeptidase activity"/>
    <property type="evidence" value="ECO:0007669"/>
    <property type="project" value="UniProtKB-ARBA"/>
</dbReference>
<dbReference type="EMBL" id="PGFF01000001">
    <property type="protein sequence ID" value="PJJ70513.1"/>
    <property type="molecule type" value="Genomic_DNA"/>
</dbReference>
<keyword evidence="2" id="KW-0812">Transmembrane</keyword>
<keyword evidence="6" id="KW-1185">Reference proteome</keyword>
<dbReference type="Proteomes" id="UP000228758">
    <property type="component" value="Unassembled WGS sequence"/>
</dbReference>
<feature type="compositionally biased region" description="Basic and acidic residues" evidence="1">
    <location>
        <begin position="11"/>
        <end position="22"/>
    </location>
</feature>
<dbReference type="PANTHER" id="PTHR35797:SF1">
    <property type="entry name" value="PROTEASE"/>
    <property type="match status" value="1"/>
</dbReference>
<comment type="caution">
    <text evidence="5">The sequence shown here is derived from an EMBL/GenBank/DDBJ whole genome shotgun (WGS) entry which is preliminary data.</text>
</comment>
<feature type="region of interest" description="Disordered" evidence="1">
    <location>
        <begin position="1"/>
        <end position="22"/>
    </location>
</feature>
<gene>
    <name evidence="5" type="ORF">CLV46_0035</name>
</gene>
<dbReference type="GO" id="GO:0080120">
    <property type="term" value="P:CAAX-box protein maturation"/>
    <property type="evidence" value="ECO:0007669"/>
    <property type="project" value="UniProtKB-ARBA"/>
</dbReference>
<keyword evidence="2" id="KW-0472">Membrane</keyword>
<feature type="transmembrane region" description="Helical" evidence="2">
    <location>
        <begin position="267"/>
        <end position="290"/>
    </location>
</feature>
<feature type="compositionally biased region" description="Basic and acidic residues" evidence="1">
    <location>
        <begin position="376"/>
        <end position="398"/>
    </location>
</feature>
<feature type="transmembrane region" description="Helical" evidence="2">
    <location>
        <begin position="72"/>
        <end position="94"/>
    </location>
</feature>
<evidence type="ECO:0000313" key="6">
    <source>
        <dbReference type="Proteomes" id="UP000228758"/>
    </source>
</evidence>
<evidence type="ECO:0000259" key="4">
    <source>
        <dbReference type="Pfam" id="PF05532"/>
    </source>
</evidence>
<dbReference type="OrthoDB" id="3693644at2"/>
<evidence type="ECO:0000256" key="2">
    <source>
        <dbReference type="SAM" id="Phobius"/>
    </source>
</evidence>
<dbReference type="PANTHER" id="PTHR35797">
    <property type="entry name" value="PROTEASE-RELATED"/>
    <property type="match status" value="1"/>
</dbReference>
<dbReference type="Pfam" id="PF02517">
    <property type="entry name" value="Rce1-like"/>
    <property type="match status" value="1"/>
</dbReference>
<proteinExistence type="predicted"/>
<dbReference type="InterPro" id="IPR008462">
    <property type="entry name" value="CsbD"/>
</dbReference>
<feature type="region of interest" description="Disordered" evidence="1">
    <location>
        <begin position="371"/>
        <end position="415"/>
    </location>
</feature>
<reference evidence="5 6" key="1">
    <citation type="submission" date="2017-11" db="EMBL/GenBank/DDBJ databases">
        <title>Genomic Encyclopedia of Archaeal and Bacterial Type Strains, Phase II (KMG-II): From Individual Species to Whole Genera.</title>
        <authorList>
            <person name="Goeker M."/>
        </authorList>
    </citation>
    <scope>NUCLEOTIDE SEQUENCE [LARGE SCALE GENOMIC DNA]</scope>
    <source>
        <strain evidence="5 6">DSM 27393</strain>
    </source>
</reference>
<keyword evidence="2" id="KW-1133">Transmembrane helix</keyword>
<evidence type="ECO:0000256" key="1">
    <source>
        <dbReference type="SAM" id="MobiDB-lite"/>
    </source>
</evidence>
<dbReference type="AlphaFoldDB" id="A0A2M9CF41"/>
<feature type="domain" description="CsbD-like" evidence="4">
    <location>
        <begin position="364"/>
        <end position="415"/>
    </location>
</feature>
<evidence type="ECO:0000313" key="5">
    <source>
        <dbReference type="EMBL" id="PJJ70513.1"/>
    </source>
</evidence>
<accession>A0A2M9CF41</accession>
<feature type="transmembrane region" description="Helical" evidence="2">
    <location>
        <begin position="240"/>
        <end position="260"/>
    </location>
</feature>
<feature type="transmembrane region" description="Helical" evidence="2">
    <location>
        <begin position="39"/>
        <end position="60"/>
    </location>
</feature>
<feature type="transmembrane region" description="Helical" evidence="2">
    <location>
        <begin position="201"/>
        <end position="224"/>
    </location>
</feature>
<feature type="transmembrane region" description="Helical" evidence="2">
    <location>
        <begin position="115"/>
        <end position="136"/>
    </location>
</feature>
<feature type="transmembrane region" description="Helical" evidence="2">
    <location>
        <begin position="167"/>
        <end position="189"/>
    </location>
</feature>